<feature type="transmembrane region" description="Helical" evidence="1">
    <location>
        <begin position="33"/>
        <end position="54"/>
    </location>
</feature>
<keyword evidence="1" id="KW-0812">Transmembrane</keyword>
<protein>
    <recommendedName>
        <fullName evidence="2">VWFA domain-containing protein</fullName>
    </recommendedName>
</protein>
<evidence type="ECO:0000313" key="4">
    <source>
        <dbReference type="Proteomes" id="UP000215086"/>
    </source>
</evidence>
<dbReference type="InterPro" id="IPR036465">
    <property type="entry name" value="vWFA_dom_sf"/>
</dbReference>
<dbReference type="SUPFAM" id="SSF53300">
    <property type="entry name" value="vWA-like"/>
    <property type="match status" value="1"/>
</dbReference>
<dbReference type="Gene3D" id="3.40.50.880">
    <property type="match status" value="1"/>
</dbReference>
<sequence>MGLVLVVAAGLVIFFYWRKFGDLKRGRWQTLVVLRLIAIVIVVLLLFRPVVHFYREENRKPVLVFLLDRSASMKISDDVSGVPRFIQAREKIVQWAEKLRDNFQLVVIPFAERAGEILTVAQLGELSPDGEATSLSRALVAAAKAAPRNEMEGIFLLSDGIHNSARKPQEVSSRLGIPVYAIGVGASLRDSTSYRDIQIVGLDCPERLMLNNLARIRASVEAVGLLGRVVKVGFYEDDKLIEEKELVLDDQPGAQEVVFEYRPAVKGRHTYTVEIPPVSEEKIAENNQRSASALVIEAQIRVLYLEGTLRAEYGAIVDRFLSKDPNIEFYAMVQVRKNVFVKRTNIEGLNLSEIPSDENTLSQFDVFLIGDLDSSYLSAEQQQAIVKRVREGAGLIMLGGYHSLGPGGYGGTPIGEILPIEVGGRDMGQVTDPFLPELTPDGRQHPILANIARFFPSSSKGPEDSTLPPLDGCTRVGNARPGATVLAVCPITPERMPVLAVMPIDKGRSVVFTGDTTRKWQQVPRVLDQESPFLQFWGQLIRWAAGRFEQVETQASLVASTDKAAYEPDEVIQISAVVRDERGEGTDKAKVVATIRAKSGASDKVTLVSRPGPGGHYSASYEPRFSGPLEIQVEAELGEQKLTTEKIVVEVGRPYLEFEKLDLDEKTLTAIASDTGGRYAHISAADYLVDQLNKEQRKKKIYVEQPLFWPPLFWAMFVTVLTVEWILRRRFQLR</sequence>
<organism evidence="3 4">
    <name type="scientific">Thermogutta terrifontis</name>
    <dbReference type="NCBI Taxonomy" id="1331910"/>
    <lineage>
        <taxon>Bacteria</taxon>
        <taxon>Pseudomonadati</taxon>
        <taxon>Planctomycetota</taxon>
        <taxon>Planctomycetia</taxon>
        <taxon>Pirellulales</taxon>
        <taxon>Thermoguttaceae</taxon>
        <taxon>Thermogutta</taxon>
    </lineage>
</organism>
<accession>A0A286RGU0</accession>
<dbReference type="EMBL" id="CP018477">
    <property type="protein sequence ID" value="ASV75189.1"/>
    <property type="molecule type" value="Genomic_DNA"/>
</dbReference>
<reference evidence="3 4" key="1">
    <citation type="journal article" name="Front. Microbiol.">
        <title>Sugar Metabolism of the First Thermophilic Planctomycete Thermogutta terrifontis: Comparative Genomic and Transcriptomic Approaches.</title>
        <authorList>
            <person name="Elcheninov A.G."/>
            <person name="Menzel P."/>
            <person name="Gudbergsdottir S.R."/>
            <person name="Slesarev A.I."/>
            <person name="Kadnikov V.V."/>
            <person name="Krogh A."/>
            <person name="Bonch-Osmolovskaya E.A."/>
            <person name="Peng X."/>
            <person name="Kublanov I.V."/>
        </authorList>
    </citation>
    <scope>NUCLEOTIDE SEQUENCE [LARGE SCALE GENOMIC DNA]</scope>
    <source>
        <strain evidence="3 4">R1</strain>
    </source>
</reference>
<evidence type="ECO:0000259" key="2">
    <source>
        <dbReference type="SMART" id="SM00327"/>
    </source>
</evidence>
<name>A0A286RGU0_9BACT</name>
<dbReference type="SMART" id="SM00327">
    <property type="entry name" value="VWA"/>
    <property type="match status" value="1"/>
</dbReference>
<dbReference type="KEGG" id="ttf:THTE_2587"/>
<keyword evidence="4" id="KW-1185">Reference proteome</keyword>
<dbReference type="InterPro" id="IPR029062">
    <property type="entry name" value="Class_I_gatase-like"/>
</dbReference>
<gene>
    <name evidence="3" type="ORF">THTE_2587</name>
</gene>
<evidence type="ECO:0000256" key="1">
    <source>
        <dbReference type="SAM" id="Phobius"/>
    </source>
</evidence>
<feature type="transmembrane region" description="Helical" evidence="1">
    <location>
        <begin position="6"/>
        <end position="21"/>
    </location>
</feature>
<feature type="domain" description="VWFA" evidence="2">
    <location>
        <begin position="60"/>
        <end position="214"/>
    </location>
</feature>
<dbReference type="InterPro" id="IPR010768">
    <property type="entry name" value="GATase1-like"/>
</dbReference>
<keyword evidence="1" id="KW-0472">Membrane</keyword>
<feature type="transmembrane region" description="Helical" evidence="1">
    <location>
        <begin position="707"/>
        <end position="727"/>
    </location>
</feature>
<dbReference type="Proteomes" id="UP000215086">
    <property type="component" value="Chromosome"/>
</dbReference>
<proteinExistence type="predicted"/>
<dbReference type="Gene3D" id="3.40.50.410">
    <property type="entry name" value="von Willebrand factor, type A domain"/>
    <property type="match status" value="1"/>
</dbReference>
<dbReference type="PANTHER" id="PTHR37947:SF1">
    <property type="entry name" value="BLL2462 PROTEIN"/>
    <property type="match status" value="1"/>
</dbReference>
<keyword evidence="1" id="KW-1133">Transmembrane helix</keyword>
<dbReference type="AlphaFoldDB" id="A0A286RGU0"/>
<dbReference type="InterPro" id="IPR002035">
    <property type="entry name" value="VWF_A"/>
</dbReference>
<dbReference type="Pfam" id="PF07090">
    <property type="entry name" value="GATase1_like"/>
    <property type="match status" value="1"/>
</dbReference>
<dbReference type="SUPFAM" id="SSF52317">
    <property type="entry name" value="Class I glutamine amidotransferase-like"/>
    <property type="match status" value="1"/>
</dbReference>
<evidence type="ECO:0000313" key="3">
    <source>
        <dbReference type="EMBL" id="ASV75189.1"/>
    </source>
</evidence>
<dbReference type="PANTHER" id="PTHR37947">
    <property type="entry name" value="BLL2462 PROTEIN"/>
    <property type="match status" value="1"/>
</dbReference>